<name>A0A4R6K4W0_9ACTN</name>
<proteinExistence type="predicted"/>
<evidence type="ECO:0000313" key="3">
    <source>
        <dbReference type="Proteomes" id="UP000295388"/>
    </source>
</evidence>
<evidence type="ECO:0000256" key="1">
    <source>
        <dbReference type="SAM" id="MobiDB-lite"/>
    </source>
</evidence>
<accession>A0A4R6K4W0</accession>
<dbReference type="EMBL" id="SNWQ01000016">
    <property type="protein sequence ID" value="TDO44279.1"/>
    <property type="molecule type" value="Genomic_DNA"/>
</dbReference>
<sequence>MRPSESTSRTRRRRRGAVCEAPDRRWPRWAKKSSSGSPRHPCRDGTQHRTPSMTMSGSATGAMAQSAAPASDRQLDYEGPATVWDRRPLVDGREFRLKVRAPPGAISLTESGTDVRCVVNTNPWRNQVRVGRRAVLRSAASARLGLGRLTPLWTGDAGGKAVVVGRGRCRCRGRLGCAWRRHSGAPDRDFWRAQSVSHSVCTVCSVCSVAKCQYDAGHRGVV</sequence>
<protein>
    <submittedName>
        <fullName evidence="2">Uncharacterized protein</fullName>
    </submittedName>
</protein>
<feature type="compositionally biased region" description="Polar residues" evidence="1">
    <location>
        <begin position="48"/>
        <end position="59"/>
    </location>
</feature>
<feature type="region of interest" description="Disordered" evidence="1">
    <location>
        <begin position="1"/>
        <end position="74"/>
    </location>
</feature>
<reference evidence="2 3" key="1">
    <citation type="submission" date="2019-03" db="EMBL/GenBank/DDBJ databases">
        <title>Genomic Encyclopedia of Type Strains, Phase III (KMG-III): the genomes of soil and plant-associated and newly described type strains.</title>
        <authorList>
            <person name="Whitman W."/>
        </authorList>
    </citation>
    <scope>NUCLEOTIDE SEQUENCE [LARGE SCALE GENOMIC DNA]</scope>
    <source>
        <strain evidence="2 3">VKM Ac-2527</strain>
    </source>
</reference>
<dbReference type="Proteomes" id="UP000295388">
    <property type="component" value="Unassembled WGS sequence"/>
</dbReference>
<gene>
    <name evidence="2" type="ORF">EV643_11690</name>
</gene>
<dbReference type="AlphaFoldDB" id="A0A4R6K4W0"/>
<organism evidence="2 3">
    <name type="scientific">Kribbella caucasensis</name>
    <dbReference type="NCBI Taxonomy" id="2512215"/>
    <lineage>
        <taxon>Bacteria</taxon>
        <taxon>Bacillati</taxon>
        <taxon>Actinomycetota</taxon>
        <taxon>Actinomycetes</taxon>
        <taxon>Propionibacteriales</taxon>
        <taxon>Kribbellaceae</taxon>
        <taxon>Kribbella</taxon>
    </lineage>
</organism>
<keyword evidence="3" id="KW-1185">Reference proteome</keyword>
<evidence type="ECO:0000313" key="2">
    <source>
        <dbReference type="EMBL" id="TDO44279.1"/>
    </source>
</evidence>
<comment type="caution">
    <text evidence="2">The sequence shown here is derived from an EMBL/GenBank/DDBJ whole genome shotgun (WGS) entry which is preliminary data.</text>
</comment>